<protein>
    <submittedName>
        <fullName evidence="1">Spore protease YyaC</fullName>
    </submittedName>
</protein>
<dbReference type="InterPro" id="IPR023430">
    <property type="entry name" value="Pept_HybD-like_dom_sf"/>
</dbReference>
<reference evidence="1" key="1">
    <citation type="journal article" date="2021" name="PeerJ">
        <title>Extensive microbial diversity within the chicken gut microbiome revealed by metagenomics and culture.</title>
        <authorList>
            <person name="Gilroy R."/>
            <person name="Ravi A."/>
            <person name="Getino M."/>
            <person name="Pursley I."/>
            <person name="Horton D.L."/>
            <person name="Alikhan N.F."/>
            <person name="Baker D."/>
            <person name="Gharbi K."/>
            <person name="Hall N."/>
            <person name="Watson M."/>
            <person name="Adriaenssens E.M."/>
            <person name="Foster-Nyarko E."/>
            <person name="Jarju S."/>
            <person name="Secka A."/>
            <person name="Antonio M."/>
            <person name="Oren A."/>
            <person name="Chaudhuri R.R."/>
            <person name="La Ragione R."/>
            <person name="Hildebrand F."/>
            <person name="Pallen M.J."/>
        </authorList>
    </citation>
    <scope>NUCLEOTIDE SEQUENCE</scope>
    <source>
        <strain evidence="1">ChiW7-2402</strain>
    </source>
</reference>
<dbReference type="NCBIfam" id="TIGR02841">
    <property type="entry name" value="spore_YyaC"/>
    <property type="match status" value="1"/>
</dbReference>
<gene>
    <name evidence="1" type="primary">yyaC</name>
    <name evidence="1" type="ORF">H9964_02150</name>
</gene>
<dbReference type="Proteomes" id="UP000824102">
    <property type="component" value="Unassembled WGS sequence"/>
</dbReference>
<dbReference type="GO" id="GO:0008233">
    <property type="term" value="F:peptidase activity"/>
    <property type="evidence" value="ECO:0007669"/>
    <property type="project" value="UniProtKB-KW"/>
</dbReference>
<accession>A0A9D2JYI5</accession>
<dbReference type="InterPro" id="IPR009665">
    <property type="entry name" value="YyaC"/>
</dbReference>
<keyword evidence="1" id="KW-0378">Hydrolase</keyword>
<keyword evidence="1" id="KW-0645">Protease</keyword>
<sequence>MNCILCVKHWCMELSNELSFHRANALARLSLAKSIASHLSKTNVCPVIVCIGSDRVPGDSLGPVVGTMLEEKRTPAYLYGTLRSPMTAREIAPLQRFLERTHPGAPVIAVDAAVGKREELGLIKLNASPLYPGSGAQKQLGSIGDLSVLGIVAERERGFRALELVRLGTVYAMAEVISDALASAIQTLCLSLRACKKRSNLF</sequence>
<organism evidence="1 2">
    <name type="scientific">Candidatus Gallimonas intestinavium</name>
    <dbReference type="NCBI Taxonomy" id="2838603"/>
    <lineage>
        <taxon>Bacteria</taxon>
        <taxon>Bacillati</taxon>
        <taxon>Bacillota</taxon>
        <taxon>Clostridia</taxon>
        <taxon>Candidatus Gallimonas</taxon>
    </lineage>
</organism>
<dbReference type="SUPFAM" id="SSF53163">
    <property type="entry name" value="HybD-like"/>
    <property type="match status" value="1"/>
</dbReference>
<comment type="caution">
    <text evidence="1">The sequence shown here is derived from an EMBL/GenBank/DDBJ whole genome shotgun (WGS) entry which is preliminary data.</text>
</comment>
<dbReference type="EMBL" id="DXBB01000041">
    <property type="protein sequence ID" value="HIZ72365.1"/>
    <property type="molecule type" value="Genomic_DNA"/>
</dbReference>
<proteinExistence type="predicted"/>
<name>A0A9D2JYI5_9FIRM</name>
<dbReference type="Pfam" id="PF06866">
    <property type="entry name" value="DUF1256"/>
    <property type="match status" value="1"/>
</dbReference>
<evidence type="ECO:0000313" key="1">
    <source>
        <dbReference type="EMBL" id="HIZ72365.1"/>
    </source>
</evidence>
<dbReference type="AlphaFoldDB" id="A0A9D2JYI5"/>
<reference evidence="1" key="2">
    <citation type="submission" date="2021-04" db="EMBL/GenBank/DDBJ databases">
        <authorList>
            <person name="Gilroy R."/>
        </authorList>
    </citation>
    <scope>NUCLEOTIDE SEQUENCE</scope>
    <source>
        <strain evidence="1">ChiW7-2402</strain>
    </source>
</reference>
<dbReference type="GO" id="GO:0006508">
    <property type="term" value="P:proteolysis"/>
    <property type="evidence" value="ECO:0007669"/>
    <property type="project" value="UniProtKB-KW"/>
</dbReference>
<evidence type="ECO:0000313" key="2">
    <source>
        <dbReference type="Proteomes" id="UP000824102"/>
    </source>
</evidence>